<gene>
    <name evidence="1" type="ORF">D9756_004054</name>
</gene>
<dbReference type="Proteomes" id="UP000559027">
    <property type="component" value="Unassembled WGS sequence"/>
</dbReference>
<proteinExistence type="predicted"/>
<dbReference type="InterPro" id="IPR007528">
    <property type="entry name" value="RINT1_Tip20"/>
</dbReference>
<comment type="caution">
    <text evidence="1">The sequence shown here is derived from an EMBL/GenBank/DDBJ whole genome shotgun (WGS) entry which is preliminary data.</text>
</comment>
<dbReference type="PANTHER" id="PTHR13520">
    <property type="entry name" value="RAD50-INTERACTING PROTEIN 1 RINT-1"/>
    <property type="match status" value="1"/>
</dbReference>
<name>A0A8H5D9P7_9AGAR</name>
<dbReference type="AlphaFoldDB" id="A0A8H5D9P7"/>
<dbReference type="PROSITE" id="PS51386">
    <property type="entry name" value="RINT1_TIP20"/>
    <property type="match status" value="1"/>
</dbReference>
<dbReference type="InterPro" id="IPR042042">
    <property type="entry name" value="Tip20p_domB"/>
</dbReference>
<dbReference type="Gene3D" id="1.20.58.1420">
    <property type="entry name" value="Dsl1p vesicle tethering complex, Tip20p subunit, domain B"/>
    <property type="match status" value="1"/>
</dbReference>
<organism evidence="1 2">
    <name type="scientific">Leucocoprinus leucothites</name>
    <dbReference type="NCBI Taxonomy" id="201217"/>
    <lineage>
        <taxon>Eukaryota</taxon>
        <taxon>Fungi</taxon>
        <taxon>Dikarya</taxon>
        <taxon>Basidiomycota</taxon>
        <taxon>Agaricomycotina</taxon>
        <taxon>Agaricomycetes</taxon>
        <taxon>Agaricomycetidae</taxon>
        <taxon>Agaricales</taxon>
        <taxon>Agaricineae</taxon>
        <taxon>Agaricaceae</taxon>
        <taxon>Leucocoprinus</taxon>
    </lineage>
</organism>
<sequence>MSVQQIQSLLDVPDWQSSSQRATEFVDQVLPTLDNLDQLETLLERSLIRHEDLQSQLSSSNLRIHALITDTRHSVEAQLETSQELSLLRHSLSDELTELASELVSVLHDGNRQHTLLEDVETLHRSLKELESVRDYVQVIQHGLKLSESAVSQVKSTAAVSTSSVTVFRELQKFVSEVLNACTHIEDGGGPRKLHIVELLERIRDRTWADIKGALSSALTTVAEKLGWPMSVNYAAAASSDRKAFEDAFVNLLKLQSIGKEIGAEDECTRTEKNGLYPLQALVLSVSLRFKYHFEGARQTNRLDKAKWYFAHILNVVHEHRQFMELVIQPLLSSSEYKQVHAWREFALLLLPLLSRKLRKTIPALLQSPSILAHTIYQALSFDASFTEEGFQLQGTSAAALDDDEIKWDGISHILLGNQQWFQAWLVGEQKFVEDQYHEIIGSSDAWAISDDAEGGTQATALKSTNSARRIKALFEQVTDRYSPLPNASQRVHFLISIQLPILDSYLGRITSSLDAFETLSSAFVRAVPGALSLGNKGEGSVNVNTQNLTSGIGGIQRLCKALLSAAHVEFALESWAEDLFFLELWSDIHHTPALRSRVEANPLLPQPGPEDLEVPNDTIFEVFINKYTALIIRAENMIVQQVCNEVETQLKAHFSTSSPDPNLSEDPSTPEAPLISQTLLAPLTLFSTHLAYLLSTLSQTSFTALYRRISANLAEHILHRQILFRGTFGVPEGRTILAECELFVETCNGALAGAGGLPGGKARVEAPWGKLLQAGRLVALEGDVWDKIVNVTFGVSSQEDWEEVMRSVTGYSELSRDSVGNVLRRRDDCLA</sequence>
<evidence type="ECO:0000313" key="2">
    <source>
        <dbReference type="Proteomes" id="UP000559027"/>
    </source>
</evidence>
<accession>A0A8H5D9P7</accession>
<dbReference type="GO" id="GO:0060628">
    <property type="term" value="P:regulation of ER to Golgi vesicle-mediated transport"/>
    <property type="evidence" value="ECO:0007669"/>
    <property type="project" value="TreeGrafter"/>
</dbReference>
<dbReference type="InterPro" id="IPR042044">
    <property type="entry name" value="EXOC6PINT-1/Sec15/Tip20_C_dom2"/>
</dbReference>
<reference evidence="1 2" key="1">
    <citation type="journal article" date="2020" name="ISME J.">
        <title>Uncovering the hidden diversity of litter-decomposition mechanisms in mushroom-forming fungi.</title>
        <authorList>
            <person name="Floudas D."/>
            <person name="Bentzer J."/>
            <person name="Ahren D."/>
            <person name="Johansson T."/>
            <person name="Persson P."/>
            <person name="Tunlid A."/>
        </authorList>
    </citation>
    <scope>NUCLEOTIDE SEQUENCE [LARGE SCALE GENOMIC DNA]</scope>
    <source>
        <strain evidence="1 2">CBS 146.42</strain>
    </source>
</reference>
<dbReference type="PANTHER" id="PTHR13520:SF0">
    <property type="entry name" value="RAD50-INTERACTING PROTEIN 1"/>
    <property type="match status" value="1"/>
</dbReference>
<dbReference type="GO" id="GO:0070939">
    <property type="term" value="C:Dsl1/NZR complex"/>
    <property type="evidence" value="ECO:0007669"/>
    <property type="project" value="InterPro"/>
</dbReference>
<dbReference type="GO" id="GO:0006888">
    <property type="term" value="P:endoplasmic reticulum to Golgi vesicle-mediated transport"/>
    <property type="evidence" value="ECO:0007669"/>
    <property type="project" value="InterPro"/>
</dbReference>
<protein>
    <submittedName>
        <fullName evidence="1">Uncharacterized protein</fullName>
    </submittedName>
</protein>
<dbReference type="Gene3D" id="1.20.58.670">
    <property type="entry name" value="Dsl1p vesicle tethering complex, Tip20p subunit, domain D"/>
    <property type="match status" value="1"/>
</dbReference>
<dbReference type="GO" id="GO:0006890">
    <property type="term" value="P:retrograde vesicle-mediated transport, Golgi to endoplasmic reticulum"/>
    <property type="evidence" value="ECO:0007669"/>
    <property type="project" value="InterPro"/>
</dbReference>
<dbReference type="OrthoDB" id="407410at2759"/>
<keyword evidence="2" id="KW-1185">Reference proteome</keyword>
<evidence type="ECO:0000313" key="1">
    <source>
        <dbReference type="EMBL" id="KAF5356120.1"/>
    </source>
</evidence>
<dbReference type="EMBL" id="JAACJO010000007">
    <property type="protein sequence ID" value="KAF5356120.1"/>
    <property type="molecule type" value="Genomic_DNA"/>
</dbReference>
<dbReference type="Pfam" id="PF04437">
    <property type="entry name" value="RINT1_TIP1"/>
    <property type="match status" value="1"/>
</dbReference>